<sequence>MIKARQSVDTAKKRRHKGRAWLWTFVVILIIGAAAWFTYDKGLINWGYVANKVIPSGEVEQVIESQVIEEAALSSDAVETADVVDTVEMQPACAVVEKLLLQGVASDELDDYWSQEHSAQIYDALAKYGCAENSTFFADMAARKRVIADGLKAVYGYEEDSMTEAEYLYSDEKICQTIENRVMKNINTSAYRYEDFLNNANTYSVLYEYGCCANKAAYMRAAIRELGVAVALMPTDKMTREEIITVVEICKRLGVAEAAHLMLQRLKARGYDMEFLLEMEDIIHGIR</sequence>
<proteinExistence type="predicted"/>
<gene>
    <name evidence="2" type="ORF">IAC63_04395</name>
</gene>
<comment type="caution">
    <text evidence="2">The sequence shown here is derived from an EMBL/GenBank/DDBJ whole genome shotgun (WGS) entry which is preliminary data.</text>
</comment>
<name>A0A9D1MSW1_9PROT</name>
<protein>
    <submittedName>
        <fullName evidence="2">Uncharacterized protein</fullName>
    </submittedName>
</protein>
<evidence type="ECO:0000313" key="2">
    <source>
        <dbReference type="EMBL" id="HIU65846.1"/>
    </source>
</evidence>
<feature type="transmembrane region" description="Helical" evidence="1">
    <location>
        <begin position="20"/>
        <end position="39"/>
    </location>
</feature>
<accession>A0A9D1MSW1</accession>
<evidence type="ECO:0000256" key="1">
    <source>
        <dbReference type="SAM" id="Phobius"/>
    </source>
</evidence>
<reference evidence="2" key="1">
    <citation type="submission" date="2020-10" db="EMBL/GenBank/DDBJ databases">
        <authorList>
            <person name="Gilroy R."/>
        </authorList>
    </citation>
    <scope>NUCLEOTIDE SEQUENCE</scope>
    <source>
        <strain evidence="2">CHK136-897</strain>
    </source>
</reference>
<keyword evidence="1" id="KW-0812">Transmembrane</keyword>
<organism evidence="2 3">
    <name type="scientific">Candidatus Enterousia avicola</name>
    <dbReference type="NCBI Taxonomy" id="2840787"/>
    <lineage>
        <taxon>Bacteria</taxon>
        <taxon>Pseudomonadati</taxon>
        <taxon>Pseudomonadota</taxon>
        <taxon>Alphaproteobacteria</taxon>
        <taxon>Candidatus Enterousia</taxon>
    </lineage>
</organism>
<dbReference type="AlphaFoldDB" id="A0A9D1MSW1"/>
<keyword evidence="1" id="KW-1133">Transmembrane helix</keyword>
<dbReference type="Proteomes" id="UP000824142">
    <property type="component" value="Unassembled WGS sequence"/>
</dbReference>
<keyword evidence="1" id="KW-0472">Membrane</keyword>
<dbReference type="EMBL" id="DVNO01000036">
    <property type="protein sequence ID" value="HIU65846.1"/>
    <property type="molecule type" value="Genomic_DNA"/>
</dbReference>
<reference evidence="2" key="2">
    <citation type="journal article" date="2021" name="PeerJ">
        <title>Extensive microbial diversity within the chicken gut microbiome revealed by metagenomics and culture.</title>
        <authorList>
            <person name="Gilroy R."/>
            <person name="Ravi A."/>
            <person name="Getino M."/>
            <person name="Pursley I."/>
            <person name="Horton D.L."/>
            <person name="Alikhan N.F."/>
            <person name="Baker D."/>
            <person name="Gharbi K."/>
            <person name="Hall N."/>
            <person name="Watson M."/>
            <person name="Adriaenssens E.M."/>
            <person name="Foster-Nyarko E."/>
            <person name="Jarju S."/>
            <person name="Secka A."/>
            <person name="Antonio M."/>
            <person name="Oren A."/>
            <person name="Chaudhuri R.R."/>
            <person name="La Ragione R."/>
            <person name="Hildebrand F."/>
            <person name="Pallen M.J."/>
        </authorList>
    </citation>
    <scope>NUCLEOTIDE SEQUENCE</scope>
    <source>
        <strain evidence="2">CHK136-897</strain>
    </source>
</reference>
<evidence type="ECO:0000313" key="3">
    <source>
        <dbReference type="Proteomes" id="UP000824142"/>
    </source>
</evidence>